<dbReference type="AlphaFoldDB" id="A0A0K8MCB4"/>
<dbReference type="OrthoDB" id="9803878at2"/>
<proteinExistence type="predicted"/>
<evidence type="ECO:0000313" key="1">
    <source>
        <dbReference type="EMBL" id="GAO97509.1"/>
    </source>
</evidence>
<dbReference type="STRING" id="1629334.Cva_00143"/>
<dbReference type="Proteomes" id="UP000036771">
    <property type="component" value="Unassembled WGS sequence"/>
</dbReference>
<protein>
    <recommendedName>
        <fullName evidence="3">Transposase</fullName>
    </recommendedName>
</protein>
<organism evidence="1 2">
    <name type="scientific">Caedimonas varicaedens</name>
    <dbReference type="NCBI Taxonomy" id="1629334"/>
    <lineage>
        <taxon>Bacteria</taxon>
        <taxon>Pseudomonadati</taxon>
        <taxon>Pseudomonadota</taxon>
        <taxon>Alphaproteobacteria</taxon>
        <taxon>Holosporales</taxon>
        <taxon>Caedimonadaceae</taxon>
        <taxon>Caedimonas</taxon>
    </lineage>
</organism>
<evidence type="ECO:0000313" key="2">
    <source>
        <dbReference type="Proteomes" id="UP000036771"/>
    </source>
</evidence>
<comment type="caution">
    <text evidence="1">The sequence shown here is derived from an EMBL/GenBank/DDBJ whole genome shotgun (WGS) entry which is preliminary data.</text>
</comment>
<accession>A0A0K8MCB4</accession>
<evidence type="ECO:0008006" key="3">
    <source>
        <dbReference type="Google" id="ProtNLM"/>
    </source>
</evidence>
<dbReference type="EMBL" id="BBVC01000007">
    <property type="protein sequence ID" value="GAO97509.1"/>
    <property type="molecule type" value="Genomic_DNA"/>
</dbReference>
<name>A0A0K8MCB4_9PROT</name>
<gene>
    <name evidence="1" type="ORF">Cva_00143</name>
</gene>
<sequence>MTQSIKKLPTTSAYKFRVAMAALKGDEVVSQLCQEFGVVASQIYK</sequence>
<keyword evidence="2" id="KW-1185">Reference proteome</keyword>
<reference evidence="1 2" key="1">
    <citation type="submission" date="2015-03" db="EMBL/GenBank/DDBJ databases">
        <title>Caedibacter varicaedens, whole genome shotgun sequence.</title>
        <authorList>
            <person name="Suzuki H."/>
            <person name="Dapper A.L."/>
            <person name="Gibson A.K."/>
            <person name="Jackson C."/>
            <person name="Lee H."/>
            <person name="Pejaver V.R."/>
            <person name="Doak T."/>
            <person name="Lynch M."/>
        </authorList>
    </citation>
    <scope>NUCLEOTIDE SEQUENCE [LARGE SCALE GENOMIC DNA]</scope>
</reference>